<dbReference type="Gene3D" id="1.20.120.530">
    <property type="entry name" value="GntR ligand-binding domain-like"/>
    <property type="match status" value="1"/>
</dbReference>
<dbReference type="PROSITE" id="PS50949">
    <property type="entry name" value="HTH_GNTR"/>
    <property type="match status" value="1"/>
</dbReference>
<sequence length="204" mass="23669">MKNDNTIKIYQDLKKQIISGKLKKGDRLVETSTAKEYNASRLHVKEAFQMLEREHLAQHIRNCGFVVVGVSTEVLTEIALIRQALEQVIINKVIEVATSENIEHMKKIVSRMKVFAENGMLEDSFSELNRLYKYFYDISGYEHIVNILNMYNDYIDVIIQMSATKIEDHIEGYSIMGDLVKAIENKDVDWAMKEVVLRHKNLPF</sequence>
<dbReference type="Pfam" id="PF00392">
    <property type="entry name" value="GntR"/>
    <property type="match status" value="1"/>
</dbReference>
<dbReference type="PANTHER" id="PTHR43537">
    <property type="entry name" value="TRANSCRIPTIONAL REGULATOR, GNTR FAMILY"/>
    <property type="match status" value="1"/>
</dbReference>
<keyword evidence="2" id="KW-0238">DNA-binding</keyword>
<dbReference type="Proteomes" id="UP001651880">
    <property type="component" value="Unassembled WGS sequence"/>
</dbReference>
<dbReference type="InterPro" id="IPR008920">
    <property type="entry name" value="TF_FadR/GntR_C"/>
</dbReference>
<keyword evidence="6" id="KW-1185">Reference proteome</keyword>
<organism evidence="5 6">
    <name type="scientific">Lutispora saccharofermentans</name>
    <dbReference type="NCBI Taxonomy" id="3024236"/>
    <lineage>
        <taxon>Bacteria</taxon>
        <taxon>Bacillati</taxon>
        <taxon>Bacillota</taxon>
        <taxon>Clostridia</taxon>
        <taxon>Lutisporales</taxon>
        <taxon>Lutisporaceae</taxon>
        <taxon>Lutispora</taxon>
    </lineage>
</organism>
<dbReference type="SMART" id="SM00345">
    <property type="entry name" value="HTH_GNTR"/>
    <property type="match status" value="1"/>
</dbReference>
<evidence type="ECO:0000259" key="4">
    <source>
        <dbReference type="PROSITE" id="PS50949"/>
    </source>
</evidence>
<accession>A0ABT1NIW7</accession>
<evidence type="ECO:0000256" key="1">
    <source>
        <dbReference type="ARBA" id="ARBA00023015"/>
    </source>
</evidence>
<keyword evidence="1" id="KW-0805">Transcription regulation</keyword>
<comment type="caution">
    <text evidence="5">The sequence shown here is derived from an EMBL/GenBank/DDBJ whole genome shotgun (WGS) entry which is preliminary data.</text>
</comment>
<evidence type="ECO:0000256" key="2">
    <source>
        <dbReference type="ARBA" id="ARBA00023125"/>
    </source>
</evidence>
<proteinExistence type="predicted"/>
<gene>
    <name evidence="5" type="ORF">LJD61_16675</name>
</gene>
<name>A0ABT1NIW7_9FIRM</name>
<reference evidence="5 6" key="1">
    <citation type="submission" date="2021-10" db="EMBL/GenBank/DDBJ databases">
        <title>Lutispora strain m25 sp. nov., a thermophilic, non-spore-forming bacterium isolated from a lab-scale methanogenic bioreactor digesting anaerobic sludge.</title>
        <authorList>
            <person name="El Houari A."/>
            <person name="Mcdonald J."/>
        </authorList>
    </citation>
    <scope>NUCLEOTIDE SEQUENCE [LARGE SCALE GENOMIC DNA]</scope>
    <source>
        <strain evidence="6">m25</strain>
    </source>
</reference>
<dbReference type="RefSeq" id="WP_255228683.1">
    <property type="nucleotide sequence ID" value="NZ_JAJEKE010000018.1"/>
</dbReference>
<dbReference type="InterPro" id="IPR036390">
    <property type="entry name" value="WH_DNA-bd_sf"/>
</dbReference>
<dbReference type="InterPro" id="IPR036388">
    <property type="entry name" value="WH-like_DNA-bd_sf"/>
</dbReference>
<evidence type="ECO:0000313" key="6">
    <source>
        <dbReference type="Proteomes" id="UP001651880"/>
    </source>
</evidence>
<dbReference type="EMBL" id="JAJEKE010000018">
    <property type="protein sequence ID" value="MCQ1531163.1"/>
    <property type="molecule type" value="Genomic_DNA"/>
</dbReference>
<keyword evidence="3" id="KW-0804">Transcription</keyword>
<dbReference type="InterPro" id="IPR000524">
    <property type="entry name" value="Tscrpt_reg_HTH_GntR"/>
</dbReference>
<protein>
    <submittedName>
        <fullName evidence="5">GntR family transcriptional regulator</fullName>
    </submittedName>
</protein>
<feature type="domain" description="HTH gntR-type" evidence="4">
    <location>
        <begin position="3"/>
        <end position="70"/>
    </location>
</feature>
<dbReference type="PANTHER" id="PTHR43537:SF5">
    <property type="entry name" value="UXU OPERON TRANSCRIPTIONAL REGULATOR"/>
    <property type="match status" value="1"/>
</dbReference>
<evidence type="ECO:0000256" key="3">
    <source>
        <dbReference type="ARBA" id="ARBA00023163"/>
    </source>
</evidence>
<dbReference type="SUPFAM" id="SSF48008">
    <property type="entry name" value="GntR ligand-binding domain-like"/>
    <property type="match status" value="1"/>
</dbReference>
<dbReference type="SUPFAM" id="SSF46785">
    <property type="entry name" value="Winged helix' DNA-binding domain"/>
    <property type="match status" value="1"/>
</dbReference>
<dbReference type="Gene3D" id="1.10.10.10">
    <property type="entry name" value="Winged helix-like DNA-binding domain superfamily/Winged helix DNA-binding domain"/>
    <property type="match status" value="1"/>
</dbReference>
<dbReference type="InterPro" id="IPR011711">
    <property type="entry name" value="GntR_C"/>
</dbReference>
<dbReference type="Pfam" id="PF07729">
    <property type="entry name" value="FCD"/>
    <property type="match status" value="1"/>
</dbReference>
<evidence type="ECO:0000313" key="5">
    <source>
        <dbReference type="EMBL" id="MCQ1531163.1"/>
    </source>
</evidence>